<dbReference type="InterPro" id="IPR000859">
    <property type="entry name" value="CUB_dom"/>
</dbReference>
<dbReference type="GO" id="GO:0016020">
    <property type="term" value="C:membrane"/>
    <property type="evidence" value="ECO:0007669"/>
    <property type="project" value="UniProtKB-SubCell"/>
</dbReference>
<dbReference type="AlphaFoldDB" id="A0A9W9YXA6"/>
<accession>A0A9W9YXA6</accession>
<feature type="disulfide bond" evidence="8">
    <location>
        <begin position="147"/>
        <end position="174"/>
    </location>
</feature>
<evidence type="ECO:0000256" key="2">
    <source>
        <dbReference type="ARBA" id="ARBA00022659"/>
    </source>
</evidence>
<keyword evidence="12" id="KW-1185">Reference proteome</keyword>
<keyword evidence="7" id="KW-0325">Glycoprotein</keyword>
<evidence type="ECO:0000313" key="12">
    <source>
        <dbReference type="Proteomes" id="UP001163046"/>
    </source>
</evidence>
<dbReference type="Gene3D" id="2.60.120.290">
    <property type="entry name" value="Spermadhesin, CUB domain"/>
    <property type="match status" value="2"/>
</dbReference>
<dbReference type="Pfam" id="PF00084">
    <property type="entry name" value="Sushi"/>
    <property type="match status" value="4"/>
</dbReference>
<dbReference type="PROSITE" id="PS50923">
    <property type="entry name" value="SUSHI"/>
    <property type="match status" value="4"/>
</dbReference>
<evidence type="ECO:0000259" key="9">
    <source>
        <dbReference type="PROSITE" id="PS01180"/>
    </source>
</evidence>
<dbReference type="InterPro" id="IPR035976">
    <property type="entry name" value="Sushi/SCR/CCP_sf"/>
</dbReference>
<dbReference type="PROSITE" id="PS01180">
    <property type="entry name" value="CUB"/>
    <property type="match status" value="2"/>
</dbReference>
<dbReference type="Pfam" id="PF00431">
    <property type="entry name" value="CUB"/>
    <property type="match status" value="2"/>
</dbReference>
<dbReference type="OrthoDB" id="6018410at2759"/>
<feature type="domain" description="Sushi" evidence="10">
    <location>
        <begin position="3"/>
        <end position="59"/>
    </location>
</feature>
<dbReference type="SUPFAM" id="SSF57535">
    <property type="entry name" value="Complement control module/SCR domain"/>
    <property type="match status" value="4"/>
</dbReference>
<dbReference type="SUPFAM" id="SSF49854">
    <property type="entry name" value="Spermadhesin, CUB domain"/>
    <property type="match status" value="2"/>
</dbReference>
<keyword evidence="3" id="KW-0732">Signal</keyword>
<evidence type="ECO:0008006" key="13">
    <source>
        <dbReference type="Google" id="ProtNLM"/>
    </source>
</evidence>
<feature type="domain" description="CUB" evidence="9">
    <location>
        <begin position="237"/>
        <end position="344"/>
    </location>
</feature>
<dbReference type="Proteomes" id="UP001163046">
    <property type="component" value="Unassembled WGS sequence"/>
</dbReference>
<dbReference type="Gene3D" id="2.10.70.10">
    <property type="entry name" value="Complement Module, domain 1"/>
    <property type="match status" value="4"/>
</dbReference>
<evidence type="ECO:0000256" key="4">
    <source>
        <dbReference type="ARBA" id="ARBA00022737"/>
    </source>
</evidence>
<evidence type="ECO:0000256" key="5">
    <source>
        <dbReference type="ARBA" id="ARBA00023136"/>
    </source>
</evidence>
<dbReference type="FunFam" id="2.60.120.290:FF:000005">
    <property type="entry name" value="Procollagen C-endopeptidase enhancer 1"/>
    <property type="match status" value="1"/>
</dbReference>
<keyword evidence="4" id="KW-0677">Repeat</keyword>
<dbReference type="EMBL" id="MU826850">
    <property type="protein sequence ID" value="KAJ7371253.1"/>
    <property type="molecule type" value="Genomic_DNA"/>
</dbReference>
<dbReference type="InterPro" id="IPR000436">
    <property type="entry name" value="Sushi_SCR_CCP_dom"/>
</dbReference>
<evidence type="ECO:0000256" key="3">
    <source>
        <dbReference type="ARBA" id="ARBA00022729"/>
    </source>
</evidence>
<keyword evidence="2 8" id="KW-0768">Sushi</keyword>
<evidence type="ECO:0000256" key="1">
    <source>
        <dbReference type="ARBA" id="ARBA00004370"/>
    </source>
</evidence>
<gene>
    <name evidence="11" type="ORF">OS493_027367</name>
</gene>
<feature type="domain" description="Sushi" evidence="10">
    <location>
        <begin position="177"/>
        <end position="234"/>
    </location>
</feature>
<dbReference type="InterPro" id="IPR035914">
    <property type="entry name" value="Sperma_CUB_dom_sf"/>
</dbReference>
<reference evidence="11" key="1">
    <citation type="submission" date="2023-01" db="EMBL/GenBank/DDBJ databases">
        <title>Genome assembly of the deep-sea coral Lophelia pertusa.</title>
        <authorList>
            <person name="Herrera S."/>
            <person name="Cordes E."/>
        </authorList>
    </citation>
    <scope>NUCLEOTIDE SEQUENCE</scope>
    <source>
        <strain evidence="11">USNM1676648</strain>
        <tissue evidence="11">Polyp</tissue>
    </source>
</reference>
<protein>
    <recommendedName>
        <fullName evidence="13">CUB and sushi domain-containing protein 1-like</fullName>
    </recommendedName>
</protein>
<feature type="domain" description="Sushi" evidence="10">
    <location>
        <begin position="119"/>
        <end position="176"/>
    </location>
</feature>
<feature type="domain" description="Sushi" evidence="10">
    <location>
        <begin position="60"/>
        <end position="118"/>
    </location>
</feature>
<evidence type="ECO:0000256" key="6">
    <source>
        <dbReference type="ARBA" id="ARBA00023157"/>
    </source>
</evidence>
<evidence type="ECO:0000256" key="8">
    <source>
        <dbReference type="PROSITE-ProRule" id="PRU00302"/>
    </source>
</evidence>
<organism evidence="11 12">
    <name type="scientific">Desmophyllum pertusum</name>
    <dbReference type="NCBI Taxonomy" id="174260"/>
    <lineage>
        <taxon>Eukaryota</taxon>
        <taxon>Metazoa</taxon>
        <taxon>Cnidaria</taxon>
        <taxon>Anthozoa</taxon>
        <taxon>Hexacorallia</taxon>
        <taxon>Scleractinia</taxon>
        <taxon>Caryophylliina</taxon>
        <taxon>Caryophylliidae</taxon>
        <taxon>Desmophyllum</taxon>
    </lineage>
</organism>
<feature type="disulfide bond" evidence="8">
    <location>
        <begin position="205"/>
        <end position="232"/>
    </location>
</feature>
<evidence type="ECO:0000256" key="7">
    <source>
        <dbReference type="ARBA" id="ARBA00023180"/>
    </source>
</evidence>
<dbReference type="PANTHER" id="PTHR46393">
    <property type="entry name" value="SUSHI DOMAIN-CONTAINING PROTEIN"/>
    <property type="match status" value="1"/>
</dbReference>
<keyword evidence="6 8" id="KW-1015">Disulfide bond</keyword>
<dbReference type="CDD" id="cd00041">
    <property type="entry name" value="CUB"/>
    <property type="match status" value="2"/>
</dbReference>
<feature type="domain" description="CUB" evidence="9">
    <location>
        <begin position="346"/>
        <end position="455"/>
    </location>
</feature>
<dbReference type="PANTHER" id="PTHR46393:SF7">
    <property type="entry name" value="COMPLEMENT C2"/>
    <property type="match status" value="1"/>
</dbReference>
<keyword evidence="5" id="KW-0472">Membrane</keyword>
<dbReference type="FunFam" id="2.10.70.10:FF:000011">
    <property type="entry name" value="CUB and sushi domain-containing protein 3 isoform A"/>
    <property type="match status" value="2"/>
</dbReference>
<dbReference type="SMART" id="SM00042">
    <property type="entry name" value="CUB"/>
    <property type="match status" value="2"/>
</dbReference>
<comment type="subcellular location">
    <subcellularLocation>
        <location evidence="1">Membrane</location>
    </subcellularLocation>
</comment>
<dbReference type="SMART" id="SM00032">
    <property type="entry name" value="CCP"/>
    <property type="match status" value="4"/>
</dbReference>
<dbReference type="CDD" id="cd00033">
    <property type="entry name" value="CCP"/>
    <property type="match status" value="4"/>
</dbReference>
<name>A0A9W9YXA6_9CNID</name>
<sequence length="461" mass="50337">MAADCPEPAVPDHGTLIGLQRKNGDTIRYECDLGYKLGGQGYAICQESAWNSPTPSCDLVNCGAPPPIENGQINGSDFSYKAKVTFSCNAENFKLQGSRERTCQADGIWSGTRAYCLENSCGNPGSPLNGFKVGESYMYDDIVQFECNEGYRLIGSSSRTCKRDNNWDGTQPSCQIIDCGDPGTPENGERVGSEFTYGKVIVYDCNPGYQIAGSRSRACQLNGTWTGSVARCDVSACGANLVGPSGTFSSPNNPNSYPDNAYCRWKISVPAGKKVMVTFNSFKTQKDKDGVEIYDGVSHTFITMLSGVYSKAFSFTSEGNAIDIRFISDGSENSEGFSASYKQVTCGGVLTDLEQTVMSPNYPNDYPNSILCVWSLNIGKPFQLEFEKFHTESGYDLMQGYRSLSSFTQSDLIFDIDGERFAMEPIQASGGQMYLVFTSNNYRTAPGFKATVKKYQINVGK</sequence>
<evidence type="ECO:0000259" key="10">
    <source>
        <dbReference type="PROSITE" id="PS50923"/>
    </source>
</evidence>
<proteinExistence type="predicted"/>
<comment type="caution">
    <text evidence="8">Lacks conserved residue(s) required for the propagation of feature annotation.</text>
</comment>
<evidence type="ECO:0000313" key="11">
    <source>
        <dbReference type="EMBL" id="KAJ7371253.1"/>
    </source>
</evidence>
<comment type="caution">
    <text evidence="11">The sequence shown here is derived from an EMBL/GenBank/DDBJ whole genome shotgun (WGS) entry which is preliminary data.</text>
</comment>